<dbReference type="OrthoDB" id="1506770at2759"/>
<proteinExistence type="predicted"/>
<keyword evidence="1" id="KW-0175">Coiled coil</keyword>
<dbReference type="KEGG" id="cam:101493958"/>
<dbReference type="Proteomes" id="UP000087171">
    <property type="component" value="Chromosome Ca5"/>
</dbReference>
<accession>A0A1S2Y7M4</accession>
<feature type="compositionally biased region" description="Polar residues" evidence="2">
    <location>
        <begin position="83"/>
        <end position="93"/>
    </location>
</feature>
<dbReference type="PANTHER" id="PTHR35358:SF7">
    <property type="entry name" value="EXPRESSED PROTEIN"/>
    <property type="match status" value="1"/>
</dbReference>
<feature type="compositionally biased region" description="Polar residues" evidence="2">
    <location>
        <begin position="198"/>
        <end position="216"/>
    </location>
</feature>
<feature type="compositionally biased region" description="Acidic residues" evidence="2">
    <location>
        <begin position="221"/>
        <end position="230"/>
    </location>
</feature>
<feature type="region of interest" description="Disordered" evidence="2">
    <location>
        <begin position="25"/>
        <end position="67"/>
    </location>
</feature>
<feature type="region of interest" description="Disordered" evidence="2">
    <location>
        <begin position="178"/>
        <end position="235"/>
    </location>
</feature>
<gene>
    <name evidence="4" type="primary">LOC101493958</name>
</gene>
<feature type="compositionally biased region" description="Basic and acidic residues" evidence="2">
    <location>
        <begin position="50"/>
        <end position="60"/>
    </location>
</feature>
<dbReference type="RefSeq" id="XP_004500723.1">
    <property type="nucleotide sequence ID" value="XM_004500666.3"/>
</dbReference>
<feature type="compositionally biased region" description="Basic and acidic residues" evidence="2">
    <location>
        <begin position="183"/>
        <end position="192"/>
    </location>
</feature>
<sequence length="415" mass="45798">MSVMSSNGCPNASNPYHQCTQACSQKIKGPKPHANRKTSQGYGRTVTDAEIGKKINEQRRTVAGCPKASNPYHNCDANCNKSFSNSGATPQSNIERKKRAGSRPEPPILDSVPAARKIGATNLSNASSTKPQYSENKKLEPKSNEIIPSSGPISGQLHIPDVMPVYHKDQVKDVAKILPNKTETNHEDKVASDEIIPITNSDDTGLSESKDFSFSGTPPEDKEDGSEGETDSVVSESRIPVGKYNVKESFGFILQTILDKYGDIGASCDLESVVMRSYYMECVCFVVQELQSSSDTISKSKVNELSDIVKDVESAHLRVAWLRNALDEIAENIELISHQQDMETEKANYDVEMESLREQLESELKTLAQKEQEVADINARIPEIRDRLTELENKSSGLVDHEITLPIKSKIDQLL</sequence>
<name>A0A1S2Y7M4_CICAR</name>
<evidence type="ECO:0000313" key="4">
    <source>
        <dbReference type="RefSeq" id="XP_004500723.1"/>
    </source>
</evidence>
<dbReference type="eggNOG" id="ENOG502RUJZ">
    <property type="taxonomic scope" value="Eukaryota"/>
</dbReference>
<evidence type="ECO:0000313" key="3">
    <source>
        <dbReference type="Proteomes" id="UP000087171"/>
    </source>
</evidence>
<organism evidence="3 4">
    <name type="scientific">Cicer arietinum</name>
    <name type="common">Chickpea</name>
    <name type="synonym">Garbanzo</name>
    <dbReference type="NCBI Taxonomy" id="3827"/>
    <lineage>
        <taxon>Eukaryota</taxon>
        <taxon>Viridiplantae</taxon>
        <taxon>Streptophyta</taxon>
        <taxon>Embryophyta</taxon>
        <taxon>Tracheophyta</taxon>
        <taxon>Spermatophyta</taxon>
        <taxon>Magnoliopsida</taxon>
        <taxon>eudicotyledons</taxon>
        <taxon>Gunneridae</taxon>
        <taxon>Pentapetalae</taxon>
        <taxon>rosids</taxon>
        <taxon>fabids</taxon>
        <taxon>Fabales</taxon>
        <taxon>Fabaceae</taxon>
        <taxon>Papilionoideae</taxon>
        <taxon>50 kb inversion clade</taxon>
        <taxon>NPAAA clade</taxon>
        <taxon>Hologalegina</taxon>
        <taxon>IRL clade</taxon>
        <taxon>Cicereae</taxon>
        <taxon>Cicer</taxon>
    </lineage>
</organism>
<dbReference type="PaxDb" id="3827-XP_004500723.1"/>
<dbReference type="PANTHER" id="PTHR35358">
    <property type="entry name" value="OS06G0711100 PROTEIN"/>
    <property type="match status" value="1"/>
</dbReference>
<reference evidence="3" key="1">
    <citation type="journal article" date="2013" name="Nat. Biotechnol.">
        <title>Draft genome sequence of chickpea (Cicer arietinum) provides a resource for trait improvement.</title>
        <authorList>
            <person name="Varshney R.K."/>
            <person name="Song C."/>
            <person name="Saxena R.K."/>
            <person name="Azam S."/>
            <person name="Yu S."/>
            <person name="Sharpe A.G."/>
            <person name="Cannon S."/>
            <person name="Baek J."/>
            <person name="Rosen B.D."/>
            <person name="Tar'an B."/>
            <person name="Millan T."/>
            <person name="Zhang X."/>
            <person name="Ramsay L.D."/>
            <person name="Iwata A."/>
            <person name="Wang Y."/>
            <person name="Nelson W."/>
            <person name="Farmer A.D."/>
            <person name="Gaur P.M."/>
            <person name="Soderlund C."/>
            <person name="Penmetsa R.V."/>
            <person name="Xu C."/>
            <person name="Bharti A.K."/>
            <person name="He W."/>
            <person name="Winter P."/>
            <person name="Zhao S."/>
            <person name="Hane J.K."/>
            <person name="Carrasquilla-Garcia N."/>
            <person name="Condie J.A."/>
            <person name="Upadhyaya H.D."/>
            <person name="Luo M.C."/>
            <person name="Thudi M."/>
            <person name="Gowda C.L."/>
            <person name="Singh N.P."/>
            <person name="Lichtenzveig J."/>
            <person name="Gali K.K."/>
            <person name="Rubio J."/>
            <person name="Nadarajan N."/>
            <person name="Dolezel J."/>
            <person name="Bansal K.C."/>
            <person name="Xu X."/>
            <person name="Edwards D."/>
            <person name="Zhang G."/>
            <person name="Kahl G."/>
            <person name="Gil J."/>
            <person name="Singh K.B."/>
            <person name="Datta S.K."/>
            <person name="Jackson S.A."/>
            <person name="Wang J."/>
            <person name="Cook D.R."/>
        </authorList>
    </citation>
    <scope>NUCLEOTIDE SEQUENCE [LARGE SCALE GENOMIC DNA]</scope>
    <source>
        <strain evidence="3">cv. CDC Frontier</strain>
    </source>
</reference>
<evidence type="ECO:0000256" key="2">
    <source>
        <dbReference type="SAM" id="MobiDB-lite"/>
    </source>
</evidence>
<reference evidence="4" key="2">
    <citation type="submission" date="2025-08" db="UniProtKB">
        <authorList>
            <consortium name="RefSeq"/>
        </authorList>
    </citation>
    <scope>IDENTIFICATION</scope>
    <source>
        <tissue evidence="4">Etiolated seedlings</tissue>
    </source>
</reference>
<dbReference type="Pfam" id="PF05278">
    <property type="entry name" value="PEARLI-4"/>
    <property type="match status" value="1"/>
</dbReference>
<keyword evidence="3" id="KW-1185">Reference proteome</keyword>
<dbReference type="InterPro" id="IPR007942">
    <property type="entry name" value="PLipase-like"/>
</dbReference>
<evidence type="ECO:0000256" key="1">
    <source>
        <dbReference type="SAM" id="Coils"/>
    </source>
</evidence>
<feature type="coiled-coil region" evidence="1">
    <location>
        <begin position="339"/>
        <end position="394"/>
    </location>
</feature>
<dbReference type="AlphaFoldDB" id="A0A1S2Y7M4"/>
<dbReference type="STRING" id="3827.A0A1S2Y7M4"/>
<feature type="region of interest" description="Disordered" evidence="2">
    <location>
        <begin position="83"/>
        <end position="155"/>
    </location>
</feature>
<dbReference type="GeneID" id="101493958"/>
<feature type="compositionally biased region" description="Polar residues" evidence="2">
    <location>
        <begin position="121"/>
        <end position="134"/>
    </location>
</feature>
<protein>
    <submittedName>
        <fullName evidence="4">Uncharacterized protein LOC101493958</fullName>
    </submittedName>
</protein>